<evidence type="ECO:0000259" key="1">
    <source>
        <dbReference type="Pfam" id="PF08450"/>
    </source>
</evidence>
<keyword evidence="3" id="KW-1185">Reference proteome</keyword>
<dbReference type="AlphaFoldDB" id="A0A261RNM2"/>
<sequence length="379" mass="40144">MAGFPLVLELCGTADRQGRGTRSIRLTTVIACGGAYIAGLHGLRAGGELPRARAVEGRPRPGGTAFQEHRSMRYPMRYPMRYLLLVLMALCAPLHAAPASDAERFASGLQFPEGTVFVGDTLYFVDYGTSAVLRLGADRSAVHAWQSAGCGPNGLLPLADGTMLVACYDAGTVEQRTLDGRLLRTVDRGAQGEPLVRPNDLAPDGHGGAYFTASGGAQGIEGRLYHLAAGLARADMVVDHVQNANGVALSPDGRTLYLGESTTDKLLRFDVAADGSLTGRRDFLVLDDLGHGERLPGDGRHTPDGVRTDPSGHVYVSLYNGDGFAVFGADGRLLATQSLPGTHHANLAISPDQAWVYGTIDDDEGSLYRVRNPLAPPRG</sequence>
<dbReference type="PANTHER" id="PTHR47572">
    <property type="entry name" value="LIPOPROTEIN-RELATED"/>
    <property type="match status" value="1"/>
</dbReference>
<reference evidence="2" key="1">
    <citation type="submission" date="2017-05" db="EMBL/GenBank/DDBJ databases">
        <title>Complete and WGS of Bordetella genogroups.</title>
        <authorList>
            <person name="Spilker T."/>
            <person name="Lipuma J."/>
        </authorList>
    </citation>
    <scope>NUCLEOTIDE SEQUENCE</scope>
    <source>
        <strain evidence="2">AU21707</strain>
    </source>
</reference>
<gene>
    <name evidence="2" type="ORF">CAL26_04030</name>
</gene>
<evidence type="ECO:0000313" key="2">
    <source>
        <dbReference type="EMBL" id="OZI26501.1"/>
    </source>
</evidence>
<dbReference type="EMBL" id="NEVJ01000001">
    <property type="protein sequence ID" value="OZI26501.1"/>
    <property type="molecule type" value="Genomic_DNA"/>
</dbReference>
<dbReference type="InterPro" id="IPR013658">
    <property type="entry name" value="SGL"/>
</dbReference>
<dbReference type="PANTHER" id="PTHR47572:SF5">
    <property type="entry name" value="BLR2277 PROTEIN"/>
    <property type="match status" value="1"/>
</dbReference>
<protein>
    <recommendedName>
        <fullName evidence="1">SMP-30/Gluconolactonase/LRE-like region domain-containing protein</fullName>
    </recommendedName>
</protein>
<dbReference type="InterPro" id="IPR051262">
    <property type="entry name" value="SMP-30/CGR1_Lactonase"/>
</dbReference>
<accession>A0A261RNM2</accession>
<evidence type="ECO:0000313" key="3">
    <source>
        <dbReference type="Proteomes" id="UP000216857"/>
    </source>
</evidence>
<dbReference type="SUPFAM" id="SSF63829">
    <property type="entry name" value="Calcium-dependent phosphotriesterase"/>
    <property type="match status" value="1"/>
</dbReference>
<comment type="caution">
    <text evidence="2">The sequence shown here is derived from an EMBL/GenBank/DDBJ whole genome shotgun (WGS) entry which is preliminary data.</text>
</comment>
<name>A0A261RNM2_9BORD</name>
<dbReference type="Gene3D" id="2.120.10.30">
    <property type="entry name" value="TolB, C-terminal domain"/>
    <property type="match status" value="1"/>
</dbReference>
<dbReference type="Proteomes" id="UP000216857">
    <property type="component" value="Unassembled WGS sequence"/>
</dbReference>
<proteinExistence type="predicted"/>
<dbReference type="Pfam" id="PF08450">
    <property type="entry name" value="SGL"/>
    <property type="match status" value="1"/>
</dbReference>
<dbReference type="OrthoDB" id="241638at2"/>
<organism evidence="2 3">
    <name type="scientific">Bordetella genomosp. 9</name>
    <dbReference type="NCBI Taxonomy" id="1416803"/>
    <lineage>
        <taxon>Bacteria</taxon>
        <taxon>Pseudomonadati</taxon>
        <taxon>Pseudomonadota</taxon>
        <taxon>Betaproteobacteria</taxon>
        <taxon>Burkholderiales</taxon>
        <taxon>Alcaligenaceae</taxon>
        <taxon>Bordetella</taxon>
    </lineage>
</organism>
<feature type="domain" description="SMP-30/Gluconolactonase/LRE-like region" evidence="1">
    <location>
        <begin position="111"/>
        <end position="349"/>
    </location>
</feature>
<dbReference type="InterPro" id="IPR011042">
    <property type="entry name" value="6-blade_b-propeller_TolB-like"/>
</dbReference>